<dbReference type="InterPro" id="IPR008948">
    <property type="entry name" value="L-Aspartase-like"/>
</dbReference>
<dbReference type="GO" id="GO:0006099">
    <property type="term" value="P:tricarboxylic acid cycle"/>
    <property type="evidence" value="ECO:0007669"/>
    <property type="project" value="InterPro"/>
</dbReference>
<proteinExistence type="predicted"/>
<dbReference type="GO" id="GO:0005829">
    <property type="term" value="C:cytosol"/>
    <property type="evidence" value="ECO:0007669"/>
    <property type="project" value="TreeGrafter"/>
</dbReference>
<feature type="domain" description="Fumarase C C-terminal" evidence="3">
    <location>
        <begin position="410"/>
        <end position="461"/>
    </location>
</feature>
<dbReference type="Proteomes" id="UP000247416">
    <property type="component" value="Unassembled WGS sequence"/>
</dbReference>
<dbReference type="FunFam" id="1.20.200.10:FF:000001">
    <property type="entry name" value="Fumarate hydratase, mitochondrial"/>
    <property type="match status" value="1"/>
</dbReference>
<dbReference type="Gene3D" id="1.20.200.10">
    <property type="entry name" value="Fumarase/aspartase (Central domain)"/>
    <property type="match status" value="1"/>
</dbReference>
<reference evidence="4 5" key="1">
    <citation type="submission" date="2018-06" db="EMBL/GenBank/DDBJ databases">
        <title>Genomic Encyclopedia of Archaeal and Bacterial Type Strains, Phase II (KMG-II): from individual species to whole genera.</title>
        <authorList>
            <person name="Goeker M."/>
        </authorList>
    </citation>
    <scope>NUCLEOTIDE SEQUENCE [LARGE SCALE GENOMIC DNA]</scope>
    <source>
        <strain evidence="4 5">KACC 16626</strain>
    </source>
</reference>
<keyword evidence="5" id="KW-1185">Reference proteome</keyword>
<evidence type="ECO:0000259" key="2">
    <source>
        <dbReference type="Pfam" id="PF00206"/>
    </source>
</evidence>
<evidence type="ECO:0000313" key="4">
    <source>
        <dbReference type="EMBL" id="PYF05880.1"/>
    </source>
</evidence>
<dbReference type="Gene3D" id="1.10.275.10">
    <property type="entry name" value="Fumarase/aspartase (N-terminal domain)"/>
    <property type="match status" value="1"/>
</dbReference>
<accession>A0A318TPZ8</accession>
<sequence length="461" mass="50288">MNTSKQFRIEHDSIGEVKVPKNMYYGAQTQRALDNFQISGTRLQHSIIKAQGIIKASAAMANMKNGQLDEEMGRAIIQAAEEVTIGKWDNHFVVDVYQAGAGTSQNMNVNEVIANRASEILGGSIESKLVHPNDHVNMSQSTNDTFHSAFNMAAAEGLVNNLIPAITKLVEALKKKSEELMPIVKSGRTHLHDAIPIRLGQEFSGYAETIAHTLKQLEGNLDTLYEIGLGGQAIGTEFNLHPKYIPNVMDEVCKRTKLPFRSPQNMFAFTQNPRAAIRTMLTLKELAVHLIKITSDLRLLSSGPRTGFAEISLPSVQPGSTIMPGKVNPAILEMVHMVSCQIIGYEAAMATAGIAGQLEINVMMPVMAFTLIHSIDLLTNAITTLVTKCIDGIEGNVEKCREHMENSLALVTGLSSSMGYDLASQIGMQADEENKSLEQVLKEKGLLTKETMSAIDPNSMV</sequence>
<dbReference type="Pfam" id="PF10415">
    <property type="entry name" value="FumaraseC_C"/>
    <property type="match status" value="1"/>
</dbReference>
<gene>
    <name evidence="4" type="ORF">BJ095_11459</name>
</gene>
<dbReference type="InterPro" id="IPR024083">
    <property type="entry name" value="Fumarase/histidase_N"/>
</dbReference>
<dbReference type="InterPro" id="IPR020557">
    <property type="entry name" value="Fumarate_lyase_CS"/>
</dbReference>
<evidence type="ECO:0000256" key="1">
    <source>
        <dbReference type="ARBA" id="ARBA00023239"/>
    </source>
</evidence>
<dbReference type="GO" id="GO:0006531">
    <property type="term" value="P:aspartate metabolic process"/>
    <property type="evidence" value="ECO:0007669"/>
    <property type="project" value="TreeGrafter"/>
</dbReference>
<dbReference type="PROSITE" id="PS00163">
    <property type="entry name" value="FUMARATE_LYASES"/>
    <property type="match status" value="1"/>
</dbReference>
<dbReference type="NCBIfam" id="NF008909">
    <property type="entry name" value="PRK12273.1"/>
    <property type="match status" value="1"/>
</dbReference>
<dbReference type="PRINTS" id="PR00149">
    <property type="entry name" value="FUMRATELYASE"/>
</dbReference>
<evidence type="ECO:0000259" key="3">
    <source>
        <dbReference type="Pfam" id="PF10415"/>
    </source>
</evidence>
<dbReference type="PANTHER" id="PTHR42696">
    <property type="entry name" value="ASPARTATE AMMONIA-LYASE"/>
    <property type="match status" value="1"/>
</dbReference>
<dbReference type="InterPro" id="IPR000362">
    <property type="entry name" value="Fumarate_lyase_fam"/>
</dbReference>
<protein>
    <submittedName>
        <fullName evidence="4">Fumarase class II</fullName>
    </submittedName>
</protein>
<comment type="caution">
    <text evidence="4">The sequence shown here is derived from an EMBL/GenBank/DDBJ whole genome shotgun (WGS) entry which is preliminary data.</text>
</comment>
<dbReference type="EMBL" id="QJTJ01000014">
    <property type="protein sequence ID" value="PYF05880.1"/>
    <property type="molecule type" value="Genomic_DNA"/>
</dbReference>
<dbReference type="GO" id="GO:0008797">
    <property type="term" value="F:aspartate ammonia-lyase activity"/>
    <property type="evidence" value="ECO:0007669"/>
    <property type="project" value="TreeGrafter"/>
</dbReference>
<dbReference type="InterPro" id="IPR051546">
    <property type="entry name" value="Aspartate_Ammonia-Lyase"/>
</dbReference>
<dbReference type="RefSeq" id="WP_107935273.1">
    <property type="nucleotide sequence ID" value="NZ_CP085009.1"/>
</dbReference>
<dbReference type="PANTHER" id="PTHR42696:SF2">
    <property type="entry name" value="ASPARTATE AMMONIA-LYASE"/>
    <property type="match status" value="1"/>
</dbReference>
<dbReference type="Gene3D" id="1.10.40.30">
    <property type="entry name" value="Fumarase/aspartase (C-terminal domain)"/>
    <property type="match status" value="1"/>
</dbReference>
<name>A0A318TPZ8_9BACL</name>
<organism evidence="4 5">
    <name type="scientific">Ureibacillus chungkukjangi</name>
    <dbReference type="NCBI Taxonomy" id="1202712"/>
    <lineage>
        <taxon>Bacteria</taxon>
        <taxon>Bacillati</taxon>
        <taxon>Bacillota</taxon>
        <taxon>Bacilli</taxon>
        <taxon>Bacillales</taxon>
        <taxon>Caryophanaceae</taxon>
        <taxon>Ureibacillus</taxon>
    </lineage>
</organism>
<dbReference type="SUPFAM" id="SSF48557">
    <property type="entry name" value="L-aspartase-like"/>
    <property type="match status" value="1"/>
</dbReference>
<keyword evidence="1" id="KW-0456">Lyase</keyword>
<dbReference type="OrthoDB" id="9802809at2"/>
<dbReference type="InterPro" id="IPR022761">
    <property type="entry name" value="Fumarate_lyase_N"/>
</dbReference>
<feature type="domain" description="Fumarate lyase N-terminal" evidence="2">
    <location>
        <begin position="15"/>
        <end position="344"/>
    </location>
</feature>
<dbReference type="CDD" id="cd01596">
    <property type="entry name" value="Aspartase_like"/>
    <property type="match status" value="1"/>
</dbReference>
<evidence type="ECO:0000313" key="5">
    <source>
        <dbReference type="Proteomes" id="UP000247416"/>
    </source>
</evidence>
<dbReference type="InterPro" id="IPR018951">
    <property type="entry name" value="Fumarase_C_C"/>
</dbReference>
<dbReference type="AlphaFoldDB" id="A0A318TPZ8"/>
<dbReference type="FunFam" id="1.10.275.10:FF:000001">
    <property type="entry name" value="Fumarate hydratase, mitochondrial"/>
    <property type="match status" value="1"/>
</dbReference>
<dbReference type="Pfam" id="PF00206">
    <property type="entry name" value="Lyase_1"/>
    <property type="match status" value="1"/>
</dbReference>